<dbReference type="InterPro" id="IPR016032">
    <property type="entry name" value="Sig_transdc_resp-reg_C-effctor"/>
</dbReference>
<gene>
    <name evidence="2" type="ORF">ISU07_02170</name>
</gene>
<evidence type="ECO:0000259" key="1">
    <source>
        <dbReference type="PROSITE" id="PS50043"/>
    </source>
</evidence>
<dbReference type="PANTHER" id="PTHR47691:SF3">
    <property type="entry name" value="HTH-TYPE TRANSCRIPTIONAL REGULATOR RV0890C-RELATED"/>
    <property type="match status" value="1"/>
</dbReference>
<sequence length="777" mass="81986">MGSAGGLGLVGRDAELDAVRRALDSRALVAITGLPGVGRSALAAAAAAELAADGVASVVVPLRAVEDSMGAADAVLAELPGDNLSTSLPEALWEAYDGAPVVVVLEDVDRVEGLVELVTGLRAGYPGATVLCTALRPLHAPDERVVRVAALSLPGDDAPRDHPALLVFAEHAWIDLDDPAVRADAARICREAGGLPGSIVLAAARVRTLGPSVVAHALAGHDGIDAALGWTFELLTKAAQQTLVQLSVFVGPFQLDAVAAVVDRGPTSGDPADDVLELVDAHLVEPSPGREGEARFVLPGPVRRFARHLLVSGDLADGVRDRHALYYGNRGRAGADIVRREWPDIAAALDHALDTGRLDDVLAAAVALAPDVQEVPGAKASLEERIGDLLARDQPVPDRLRAQALMWSTSTFTGGESGDMQRVGLWTARRLAEAAGLARESGDGPALLAVLDRTVRSLRITLDLASAVAAAHEGLELARRLDDQRALSRFECWVSMAARTAGDAEGAVRLATSAVVRGREHGDPVSTTAGAQLLLTLPEELRPVLDPPLPTLEELLEDCIRLEQPFTAMTVLGALAHQAHARGEDPAAARWIWRLLMIGANRQRTEPMATLGGVALLLSVALALGEEEDAARLRECTRPLELFVPYCIGPPAMVDYQRDTARLDDTVPQDRRAALAGEVAAQGMAKVNPWAQDLARRLAGHRPASPTGRADAPTDLTPRELEVLAELASGRTNREIAEILGMSAKTVMHHSVAIYRKLGVRGRTGATAWAVEHGVTR</sequence>
<dbReference type="SUPFAM" id="SSF52540">
    <property type="entry name" value="P-loop containing nucleoside triphosphate hydrolases"/>
    <property type="match status" value="1"/>
</dbReference>
<organism evidence="2 3">
    <name type="scientific">Nocardioides islandensis</name>
    <dbReference type="NCBI Taxonomy" id="433663"/>
    <lineage>
        <taxon>Bacteria</taxon>
        <taxon>Bacillati</taxon>
        <taxon>Actinomycetota</taxon>
        <taxon>Actinomycetes</taxon>
        <taxon>Propionibacteriales</taxon>
        <taxon>Nocardioidaceae</taxon>
        <taxon>Nocardioides</taxon>
    </lineage>
</organism>
<dbReference type="InterPro" id="IPR027417">
    <property type="entry name" value="P-loop_NTPase"/>
</dbReference>
<dbReference type="InterPro" id="IPR036388">
    <property type="entry name" value="WH-like_DNA-bd_sf"/>
</dbReference>
<evidence type="ECO:0000313" key="2">
    <source>
        <dbReference type="EMBL" id="MBF4761921.1"/>
    </source>
</evidence>
<dbReference type="SMART" id="SM00421">
    <property type="entry name" value="HTH_LUXR"/>
    <property type="match status" value="1"/>
</dbReference>
<dbReference type="AlphaFoldDB" id="A0A930YBC0"/>
<proteinExistence type="predicted"/>
<protein>
    <recommendedName>
        <fullName evidence="1">HTH luxR-type domain-containing protein</fullName>
    </recommendedName>
</protein>
<dbReference type="InterPro" id="IPR000792">
    <property type="entry name" value="Tscrpt_reg_LuxR_C"/>
</dbReference>
<dbReference type="EMBL" id="JADKPN010000001">
    <property type="protein sequence ID" value="MBF4761921.1"/>
    <property type="molecule type" value="Genomic_DNA"/>
</dbReference>
<dbReference type="RefSeq" id="WP_194705099.1">
    <property type="nucleotide sequence ID" value="NZ_JADKPN010000001.1"/>
</dbReference>
<dbReference type="GO" id="GO:0006355">
    <property type="term" value="P:regulation of DNA-templated transcription"/>
    <property type="evidence" value="ECO:0007669"/>
    <property type="project" value="InterPro"/>
</dbReference>
<name>A0A930YBC0_9ACTN</name>
<evidence type="ECO:0000313" key="3">
    <source>
        <dbReference type="Proteomes" id="UP000640489"/>
    </source>
</evidence>
<dbReference type="Gene3D" id="1.10.10.10">
    <property type="entry name" value="Winged helix-like DNA-binding domain superfamily/Winged helix DNA-binding domain"/>
    <property type="match status" value="1"/>
</dbReference>
<dbReference type="Proteomes" id="UP000640489">
    <property type="component" value="Unassembled WGS sequence"/>
</dbReference>
<dbReference type="PROSITE" id="PS50043">
    <property type="entry name" value="HTH_LUXR_2"/>
    <property type="match status" value="1"/>
</dbReference>
<dbReference type="PRINTS" id="PR00038">
    <property type="entry name" value="HTHLUXR"/>
</dbReference>
<dbReference type="SUPFAM" id="SSF46894">
    <property type="entry name" value="C-terminal effector domain of the bipartite response regulators"/>
    <property type="match status" value="1"/>
</dbReference>
<dbReference type="Pfam" id="PF25872">
    <property type="entry name" value="HTH_77"/>
    <property type="match status" value="1"/>
</dbReference>
<comment type="caution">
    <text evidence="2">The sequence shown here is derived from an EMBL/GenBank/DDBJ whole genome shotgun (WGS) entry which is preliminary data.</text>
</comment>
<feature type="domain" description="HTH luxR-type" evidence="1">
    <location>
        <begin position="709"/>
        <end position="774"/>
    </location>
</feature>
<keyword evidence="3" id="KW-1185">Reference proteome</keyword>
<dbReference type="CDD" id="cd06170">
    <property type="entry name" value="LuxR_C_like"/>
    <property type="match status" value="1"/>
</dbReference>
<accession>A0A930YBC0</accession>
<dbReference type="Pfam" id="PF00196">
    <property type="entry name" value="GerE"/>
    <property type="match status" value="1"/>
</dbReference>
<dbReference type="PANTHER" id="PTHR47691">
    <property type="entry name" value="REGULATOR-RELATED"/>
    <property type="match status" value="1"/>
</dbReference>
<dbReference type="InterPro" id="IPR058852">
    <property type="entry name" value="HTH_77"/>
</dbReference>
<dbReference type="GO" id="GO:0003677">
    <property type="term" value="F:DNA binding"/>
    <property type="evidence" value="ECO:0007669"/>
    <property type="project" value="InterPro"/>
</dbReference>
<reference evidence="2" key="1">
    <citation type="submission" date="2020-11" db="EMBL/GenBank/DDBJ databases">
        <title>Nocardioides sp. nov., isolated from Soil of Cynanchum wilfordii Hemsley rhizosphere.</title>
        <authorList>
            <person name="Lee J.-S."/>
            <person name="Suh M.K."/>
            <person name="Kim J.-S."/>
        </authorList>
    </citation>
    <scope>NUCLEOTIDE SEQUENCE</scope>
    <source>
        <strain evidence="2">KCTC 19275</strain>
    </source>
</reference>
<dbReference type="PROSITE" id="PS00622">
    <property type="entry name" value="HTH_LUXR_1"/>
    <property type="match status" value="1"/>
</dbReference>
<dbReference type="Gene3D" id="3.40.50.300">
    <property type="entry name" value="P-loop containing nucleotide triphosphate hydrolases"/>
    <property type="match status" value="1"/>
</dbReference>